<keyword evidence="1" id="KW-1133">Transmembrane helix</keyword>
<feature type="transmembrane region" description="Helical" evidence="1">
    <location>
        <begin position="61"/>
        <end position="81"/>
    </location>
</feature>
<dbReference type="Pfam" id="PF14007">
    <property type="entry name" value="YtpI"/>
    <property type="match status" value="1"/>
</dbReference>
<keyword evidence="1" id="KW-0472">Membrane</keyword>
<dbReference type="InterPro" id="IPR025618">
    <property type="entry name" value="YtpI"/>
</dbReference>
<reference evidence="3" key="1">
    <citation type="journal article" date="2019" name="Int. J. Syst. Evol. Microbiol.">
        <title>The Global Catalogue of Microorganisms (GCM) 10K type strain sequencing project: providing services to taxonomists for standard genome sequencing and annotation.</title>
        <authorList>
            <consortium name="The Broad Institute Genomics Platform"/>
            <consortium name="The Broad Institute Genome Sequencing Center for Infectious Disease"/>
            <person name="Wu L."/>
            <person name="Ma J."/>
        </authorList>
    </citation>
    <scope>NUCLEOTIDE SEQUENCE [LARGE SCALE GENOMIC DNA]</scope>
    <source>
        <strain evidence="3">TISTR 1571</strain>
    </source>
</reference>
<protein>
    <submittedName>
        <fullName evidence="2">YtpI family protein</fullName>
    </submittedName>
</protein>
<name>A0ABW5QEA2_9BACI</name>
<evidence type="ECO:0000313" key="3">
    <source>
        <dbReference type="Proteomes" id="UP001597452"/>
    </source>
</evidence>
<dbReference type="Proteomes" id="UP001597452">
    <property type="component" value="Unassembled WGS sequence"/>
</dbReference>
<gene>
    <name evidence="2" type="ORF">ACFSW4_13385</name>
</gene>
<organism evidence="2 3">
    <name type="scientific">Piscibacillus salipiscarius</name>
    <dbReference type="NCBI Taxonomy" id="299480"/>
    <lineage>
        <taxon>Bacteria</taxon>
        <taxon>Bacillati</taxon>
        <taxon>Bacillota</taxon>
        <taxon>Bacilli</taxon>
        <taxon>Bacillales</taxon>
        <taxon>Bacillaceae</taxon>
        <taxon>Piscibacillus</taxon>
    </lineage>
</organism>
<feature type="transmembrane region" description="Helical" evidence="1">
    <location>
        <begin position="6"/>
        <end position="24"/>
    </location>
</feature>
<dbReference type="RefSeq" id="WP_377329890.1">
    <property type="nucleotide sequence ID" value="NZ_JBHUMZ010000048.1"/>
</dbReference>
<proteinExistence type="predicted"/>
<feature type="transmembrane region" description="Helical" evidence="1">
    <location>
        <begin position="36"/>
        <end position="55"/>
    </location>
</feature>
<evidence type="ECO:0000313" key="2">
    <source>
        <dbReference type="EMBL" id="MFD2639855.1"/>
    </source>
</evidence>
<comment type="caution">
    <text evidence="2">The sequence shown here is derived from an EMBL/GenBank/DDBJ whole genome shotgun (WGS) entry which is preliminary data.</text>
</comment>
<dbReference type="EMBL" id="JBHUMZ010000048">
    <property type="protein sequence ID" value="MFD2639855.1"/>
    <property type="molecule type" value="Genomic_DNA"/>
</dbReference>
<keyword evidence="1" id="KW-0812">Transmembrane</keyword>
<evidence type="ECO:0000256" key="1">
    <source>
        <dbReference type="SAM" id="Phobius"/>
    </source>
</evidence>
<accession>A0ABW5QEA2</accession>
<sequence length="96" mass="11365">MPILITLFIVSIILYIYFKVKITKSKDPLYMHITNAKARITLGIFVSTFFMNQYYYYQTRLALFITILFLILGIAQIVYGYKLYKHYKGEMDKVNG</sequence>
<keyword evidence="3" id="KW-1185">Reference proteome</keyword>